<dbReference type="InterPro" id="IPR001128">
    <property type="entry name" value="Cyt_P450"/>
</dbReference>
<dbReference type="PANTHER" id="PTHR24305">
    <property type="entry name" value="CYTOCHROME P450"/>
    <property type="match status" value="1"/>
</dbReference>
<dbReference type="Proteomes" id="UP001648503">
    <property type="component" value="Unassembled WGS sequence"/>
</dbReference>
<evidence type="ECO:0000313" key="4">
    <source>
        <dbReference type="Proteomes" id="UP001648503"/>
    </source>
</evidence>
<accession>A0ABQ8FM73</accession>
<gene>
    <name evidence="3" type="ORF">BASA50_002330</name>
</gene>
<keyword evidence="4" id="KW-1185">Reference proteome</keyword>
<evidence type="ECO:0008006" key="5">
    <source>
        <dbReference type="Google" id="ProtNLM"/>
    </source>
</evidence>
<name>A0ABQ8FM73_9FUNG</name>
<evidence type="ECO:0000256" key="2">
    <source>
        <dbReference type="SAM" id="Phobius"/>
    </source>
</evidence>
<dbReference type="PANTHER" id="PTHR24305:SF166">
    <property type="entry name" value="CYTOCHROME P450 12A4, MITOCHONDRIAL-RELATED"/>
    <property type="match status" value="1"/>
</dbReference>
<organism evidence="3 4">
    <name type="scientific">Batrachochytrium salamandrivorans</name>
    <dbReference type="NCBI Taxonomy" id="1357716"/>
    <lineage>
        <taxon>Eukaryota</taxon>
        <taxon>Fungi</taxon>
        <taxon>Fungi incertae sedis</taxon>
        <taxon>Chytridiomycota</taxon>
        <taxon>Chytridiomycota incertae sedis</taxon>
        <taxon>Chytridiomycetes</taxon>
        <taxon>Rhizophydiales</taxon>
        <taxon>Rhizophydiales incertae sedis</taxon>
        <taxon>Batrachochytrium</taxon>
    </lineage>
</organism>
<dbReference type="PRINTS" id="PR00385">
    <property type="entry name" value="P450"/>
</dbReference>
<dbReference type="InterPro" id="IPR036396">
    <property type="entry name" value="Cyt_P450_sf"/>
</dbReference>
<proteinExistence type="inferred from homology"/>
<feature type="transmembrane region" description="Helical" evidence="2">
    <location>
        <begin position="6"/>
        <end position="26"/>
    </location>
</feature>
<comment type="similarity">
    <text evidence="1">Belongs to the cytochrome P450 family.</text>
</comment>
<evidence type="ECO:0000256" key="1">
    <source>
        <dbReference type="ARBA" id="ARBA00010617"/>
    </source>
</evidence>
<dbReference type="PRINTS" id="PR00463">
    <property type="entry name" value="EP450I"/>
</dbReference>
<evidence type="ECO:0000313" key="3">
    <source>
        <dbReference type="EMBL" id="KAH6600433.1"/>
    </source>
</evidence>
<reference evidence="3 4" key="1">
    <citation type="submission" date="2021-02" db="EMBL/GenBank/DDBJ databases">
        <title>Variation within the Batrachochytrium salamandrivorans European outbreak.</title>
        <authorList>
            <person name="Kelly M."/>
            <person name="Pasmans F."/>
            <person name="Shea T.P."/>
            <person name="Munoz J.F."/>
            <person name="Carranza S."/>
            <person name="Cuomo C.A."/>
            <person name="Martel A."/>
        </authorList>
    </citation>
    <scope>NUCLEOTIDE SEQUENCE [LARGE SCALE GENOMIC DNA]</scope>
    <source>
        <strain evidence="3 4">AMFP18/2</strain>
    </source>
</reference>
<dbReference type="SUPFAM" id="SSF48264">
    <property type="entry name" value="Cytochrome P450"/>
    <property type="match status" value="1"/>
</dbReference>
<dbReference type="Gene3D" id="1.10.630.10">
    <property type="entry name" value="Cytochrome P450"/>
    <property type="match status" value="1"/>
</dbReference>
<dbReference type="EMBL" id="JAFCIX010000037">
    <property type="protein sequence ID" value="KAH6600433.1"/>
    <property type="molecule type" value="Genomic_DNA"/>
</dbReference>
<sequence>MGSNVSVIAPSLMIVVATSFIAHGFIKSLFRKGPPGPYPWPIVGNLLSIISYNAKGKLGEYFDGLTNKYGDIYNVKFRPGLDMVLSTDINVGKLILTSPDFSRKSPFIESSSDILNDALFALPSGERWKVHRKFIQPAFGPSHLRHSVAVSLKIVEKVKKMFDLWISNSDTEFVVTDVTGLFSSITLDVIGEVAFTHNFGAVGSFSSHENNKSLKYFGDIISILMRRTLLPWWLWRVSGISPTSPWVVETRNGTSGIVENVLENRVLEMKENGGDPIRKPLDMDILDRLLVSANDGSQRFSHEEIVGEILGFFLAGHETTSTCLSTVFYETCRDRRVMEKLVAEIDAVYDELHGDINIENISKFKYVDQVIKETLRLHPIVSSLARISVVPVEIQGYQLPAGTHIAMRLRALQRDPRYWDAPLKFNPERFDSQPVPGSYFPFGEGPMTCIGQKLALLEMRLVIIYLLRHFSFQIHDEKDIHVFVTISTKFKNGLKLNVARRDVPSFVGSAIAAI</sequence>
<comment type="caution">
    <text evidence="3">The sequence shown here is derived from an EMBL/GenBank/DDBJ whole genome shotgun (WGS) entry which is preliminary data.</text>
</comment>
<keyword evidence="2" id="KW-0472">Membrane</keyword>
<keyword evidence="2" id="KW-1133">Transmembrane helix</keyword>
<keyword evidence="2" id="KW-0812">Transmembrane</keyword>
<dbReference type="CDD" id="cd00302">
    <property type="entry name" value="cytochrome_P450"/>
    <property type="match status" value="1"/>
</dbReference>
<dbReference type="Pfam" id="PF00067">
    <property type="entry name" value="p450"/>
    <property type="match status" value="1"/>
</dbReference>
<dbReference type="InterPro" id="IPR002401">
    <property type="entry name" value="Cyt_P450_E_grp-I"/>
</dbReference>
<dbReference type="InterPro" id="IPR050121">
    <property type="entry name" value="Cytochrome_P450_monoxygenase"/>
</dbReference>
<protein>
    <recommendedName>
        <fullName evidence="5">Cytochrome P450</fullName>
    </recommendedName>
</protein>